<dbReference type="SUPFAM" id="SSF51445">
    <property type="entry name" value="(Trans)glycosidases"/>
    <property type="match status" value="2"/>
</dbReference>
<dbReference type="PROSITE" id="PS51910">
    <property type="entry name" value="GH18_2"/>
    <property type="match status" value="2"/>
</dbReference>
<dbReference type="Gene3D" id="3.20.20.80">
    <property type="entry name" value="Glycosidases"/>
    <property type="match status" value="2"/>
</dbReference>
<feature type="non-terminal residue" evidence="4">
    <location>
        <position position="1"/>
    </location>
</feature>
<protein>
    <recommendedName>
        <fullName evidence="3">GH18 domain-containing protein</fullName>
    </recommendedName>
</protein>
<dbReference type="InterPro" id="IPR017853">
    <property type="entry name" value="GH"/>
</dbReference>
<dbReference type="SMART" id="SM00636">
    <property type="entry name" value="Glyco_18"/>
    <property type="match status" value="1"/>
</dbReference>
<keyword evidence="2" id="KW-0326">Glycosidase</keyword>
<evidence type="ECO:0000256" key="2">
    <source>
        <dbReference type="ARBA" id="ARBA00023295"/>
    </source>
</evidence>
<gene>
    <name evidence="4" type="primary">ORF67206</name>
</gene>
<evidence type="ECO:0000256" key="1">
    <source>
        <dbReference type="ARBA" id="ARBA00022801"/>
    </source>
</evidence>
<dbReference type="InterPro" id="IPR029070">
    <property type="entry name" value="Chitinase_insertion_sf"/>
</dbReference>
<dbReference type="GO" id="GO:0005615">
    <property type="term" value="C:extracellular space"/>
    <property type="evidence" value="ECO:0007669"/>
    <property type="project" value="TreeGrafter"/>
</dbReference>
<accession>A0A0B6ZLC7</accession>
<dbReference type="GO" id="GO:0016798">
    <property type="term" value="F:hydrolase activity, acting on glycosyl bonds"/>
    <property type="evidence" value="ECO:0007669"/>
    <property type="project" value="UniProtKB-KW"/>
</dbReference>
<dbReference type="InterPro" id="IPR051887">
    <property type="entry name" value="GH18_Domain-Containing"/>
</dbReference>
<feature type="domain" description="GH18" evidence="3">
    <location>
        <begin position="240"/>
        <end position="590"/>
    </location>
</feature>
<dbReference type="InterPro" id="IPR011583">
    <property type="entry name" value="Chitinase_II/V-like_cat"/>
</dbReference>
<sequence length="605" mass="68263">NFDFEGAVAQNEVSVRDAYTALVRETNTYFKQELPYSQISVDVGWKANVDVRFFDYQGLADNSDLLFVMAYDEQSQIFGECLAGPNSAVAAAAEGLDSYLMGFGNISPNKLVLGIPWYGYIYPCLKIEGDKCYIREVPFRGVNCSDAAGGQYDYIFIHKLLQTMPENYRWNVSSSTPYITYQNPVTNLSYQIQYDDPQSLKIKYDLADKMGLRGVGMWNIDSLDYSDSSVGRAIRDAMFGALPSYNGPNRTFAGSSGLKSKCPCSNPDWCNPITDTKRKEVYAFCLANDENYWNKFDWSKITTICMYGYVNTSLMCLAHSHNVRVVSLGIVQLITMITPALREIWISEQLQIVQDNFLDGLNFDVEMTITPQQKEISDAYTALVTETSTAFKKALPYSQISVDVIHDAFSKLCAYDYPALAAAVDFLFIMAYDEYGFSQVGPNSDFTITNQSIDSYIKSNISTDKLVLGLPWYGYIYECAKLIEDNCTMNSSKQGQSQQYIYVTLVKLLETMPEKYRWNVTSCTPYFTYTNSVEDMMNQDGKTYQVQYDDPKSLKIKYDLAASRGLRGVGMWAIDYLDYSDTAKGEAMRQAMFAQLPSHGGLSPH</sequence>
<dbReference type="Gene3D" id="3.10.50.10">
    <property type="match status" value="2"/>
</dbReference>
<reference evidence="4" key="1">
    <citation type="submission" date="2014-12" db="EMBL/GenBank/DDBJ databases">
        <title>Insight into the proteome of Arion vulgaris.</title>
        <authorList>
            <person name="Aradska J."/>
            <person name="Bulat T."/>
            <person name="Smidak R."/>
            <person name="Sarate P."/>
            <person name="Gangsoo J."/>
            <person name="Sialana F."/>
            <person name="Bilban M."/>
            <person name="Lubec G."/>
        </authorList>
    </citation>
    <scope>NUCLEOTIDE SEQUENCE</scope>
    <source>
        <tissue evidence="4">Skin</tissue>
    </source>
</reference>
<proteinExistence type="predicted"/>
<dbReference type="GO" id="GO:0008061">
    <property type="term" value="F:chitin binding"/>
    <property type="evidence" value="ECO:0007669"/>
    <property type="project" value="InterPro"/>
</dbReference>
<evidence type="ECO:0000259" key="3">
    <source>
        <dbReference type="PROSITE" id="PS51910"/>
    </source>
</evidence>
<dbReference type="PANTHER" id="PTHR46290">
    <property type="entry name" value="DI-N-ACETYLCHITOBIASE"/>
    <property type="match status" value="1"/>
</dbReference>
<dbReference type="Pfam" id="PF00704">
    <property type="entry name" value="Glyco_hydro_18"/>
    <property type="match status" value="2"/>
</dbReference>
<name>A0A0B6ZLC7_9EUPU</name>
<dbReference type="PANTHER" id="PTHR46290:SF1">
    <property type="entry name" value="DI-N-ACETYLCHITOBIASE"/>
    <property type="match status" value="1"/>
</dbReference>
<dbReference type="EMBL" id="HACG01021806">
    <property type="protein sequence ID" value="CEK68671.1"/>
    <property type="molecule type" value="Transcribed_RNA"/>
</dbReference>
<organism evidence="4">
    <name type="scientific">Arion vulgaris</name>
    <dbReference type="NCBI Taxonomy" id="1028688"/>
    <lineage>
        <taxon>Eukaryota</taxon>
        <taxon>Metazoa</taxon>
        <taxon>Spiralia</taxon>
        <taxon>Lophotrochozoa</taxon>
        <taxon>Mollusca</taxon>
        <taxon>Gastropoda</taxon>
        <taxon>Heterobranchia</taxon>
        <taxon>Euthyneura</taxon>
        <taxon>Panpulmonata</taxon>
        <taxon>Eupulmonata</taxon>
        <taxon>Stylommatophora</taxon>
        <taxon>Helicina</taxon>
        <taxon>Arionoidea</taxon>
        <taxon>Arionidae</taxon>
        <taxon>Arion</taxon>
    </lineage>
</organism>
<dbReference type="InterPro" id="IPR001223">
    <property type="entry name" value="Glyco_hydro18_cat"/>
</dbReference>
<evidence type="ECO:0000313" key="4">
    <source>
        <dbReference type="EMBL" id="CEK68671.1"/>
    </source>
</evidence>
<dbReference type="GO" id="GO:0009313">
    <property type="term" value="P:oligosaccharide catabolic process"/>
    <property type="evidence" value="ECO:0007669"/>
    <property type="project" value="TreeGrafter"/>
</dbReference>
<dbReference type="AlphaFoldDB" id="A0A0B6ZLC7"/>
<keyword evidence="1" id="KW-0378">Hydrolase</keyword>
<feature type="domain" description="GH18" evidence="3">
    <location>
        <begin position="1"/>
        <end position="241"/>
    </location>
</feature>